<comment type="caution">
    <text evidence="1">The sequence shown here is derived from an EMBL/GenBank/DDBJ whole genome shotgun (WGS) entry which is preliminary data.</text>
</comment>
<accession>A0A091ATP2</accession>
<organism evidence="1 2">
    <name type="scientific">Arenimonas metalli CF5-1</name>
    <dbReference type="NCBI Taxonomy" id="1384056"/>
    <lineage>
        <taxon>Bacteria</taxon>
        <taxon>Pseudomonadati</taxon>
        <taxon>Pseudomonadota</taxon>
        <taxon>Gammaproteobacteria</taxon>
        <taxon>Lysobacterales</taxon>
        <taxon>Lysobacteraceae</taxon>
        <taxon>Arenimonas</taxon>
    </lineage>
</organism>
<proteinExistence type="predicted"/>
<sequence length="115" mass="13302">MLARKRKIVLQAAQHGATKHVEVEAWNGIYAIEEHRRSQGKTHWRANYTRRAIANRNGDIVSTVDDTVSRAAPTDGFQEMIDAGLEEFLWERLVLRFPEQFSSRAIEQARLRLNE</sequence>
<keyword evidence="2" id="KW-1185">Reference proteome</keyword>
<name>A0A091ATP2_9GAMM</name>
<evidence type="ECO:0000313" key="1">
    <source>
        <dbReference type="EMBL" id="KFN42721.1"/>
    </source>
</evidence>
<evidence type="ECO:0000313" key="2">
    <source>
        <dbReference type="Proteomes" id="UP000029393"/>
    </source>
</evidence>
<dbReference type="AlphaFoldDB" id="A0A091ATP2"/>
<reference evidence="1 2" key="1">
    <citation type="submission" date="2013-09" db="EMBL/GenBank/DDBJ databases">
        <title>Genome sequencing of Arenimonas metalli.</title>
        <authorList>
            <person name="Chen F."/>
            <person name="Wang G."/>
        </authorList>
    </citation>
    <scope>NUCLEOTIDE SEQUENCE [LARGE SCALE GENOMIC DNA]</scope>
    <source>
        <strain evidence="1 2">CF5-1</strain>
    </source>
</reference>
<dbReference type="Proteomes" id="UP000029393">
    <property type="component" value="Unassembled WGS sequence"/>
</dbReference>
<protein>
    <submittedName>
        <fullName evidence="1">Uncharacterized protein</fullName>
    </submittedName>
</protein>
<gene>
    <name evidence="1" type="ORF">N787_03450</name>
</gene>
<dbReference type="EMBL" id="AVCK01000044">
    <property type="protein sequence ID" value="KFN42721.1"/>
    <property type="molecule type" value="Genomic_DNA"/>
</dbReference>